<keyword evidence="1" id="KW-1185">Reference proteome</keyword>
<proteinExistence type="predicted"/>
<protein>
    <submittedName>
        <fullName evidence="2">Uncharacterized protein</fullName>
    </submittedName>
</protein>
<evidence type="ECO:0000313" key="2">
    <source>
        <dbReference type="WBParaSite" id="SVE_0000039150.1"/>
    </source>
</evidence>
<accession>A0A0K0ETS9</accession>
<organism evidence="1 2">
    <name type="scientific">Strongyloides venezuelensis</name>
    <name type="common">Threadworm</name>
    <dbReference type="NCBI Taxonomy" id="75913"/>
    <lineage>
        <taxon>Eukaryota</taxon>
        <taxon>Metazoa</taxon>
        <taxon>Ecdysozoa</taxon>
        <taxon>Nematoda</taxon>
        <taxon>Chromadorea</taxon>
        <taxon>Rhabditida</taxon>
        <taxon>Tylenchina</taxon>
        <taxon>Panagrolaimomorpha</taxon>
        <taxon>Strongyloidoidea</taxon>
        <taxon>Strongyloididae</taxon>
        <taxon>Strongyloides</taxon>
    </lineage>
</organism>
<reference evidence="2" key="2">
    <citation type="submission" date="2015-08" db="UniProtKB">
        <authorList>
            <consortium name="WormBaseParasite"/>
        </authorList>
    </citation>
    <scope>IDENTIFICATION</scope>
</reference>
<dbReference type="STRING" id="75913.A0A0K0ETS9"/>
<dbReference type="Proteomes" id="UP000035680">
    <property type="component" value="Unassembled WGS sequence"/>
</dbReference>
<reference evidence="1" key="1">
    <citation type="submission" date="2014-07" db="EMBL/GenBank/DDBJ databases">
        <authorList>
            <person name="Martin A.A"/>
            <person name="De Silva N."/>
        </authorList>
    </citation>
    <scope>NUCLEOTIDE SEQUENCE</scope>
</reference>
<evidence type="ECO:0000313" key="1">
    <source>
        <dbReference type="Proteomes" id="UP000035680"/>
    </source>
</evidence>
<dbReference type="WBParaSite" id="SVE_0000039150.1">
    <property type="protein sequence ID" value="SVE_0000039150.1"/>
    <property type="gene ID" value="SVE_0000039150"/>
</dbReference>
<sequence>MIKFEKMCVCRNVKGSDLLTIKIFDKIKVFHNYVSHIFIYTNVYFKKTLTKLLKYKLVILNFIN</sequence>
<dbReference type="AlphaFoldDB" id="A0A0K0ETS9"/>
<name>A0A0K0ETS9_STRVS</name>